<accession>A0A9P4K347</accession>
<dbReference type="Proteomes" id="UP000800093">
    <property type="component" value="Unassembled WGS sequence"/>
</dbReference>
<evidence type="ECO:0000256" key="1">
    <source>
        <dbReference type="SAM" id="Phobius"/>
    </source>
</evidence>
<keyword evidence="1" id="KW-0812">Transmembrane</keyword>
<name>A0A9P4K347_9PLEO</name>
<keyword evidence="1" id="KW-1133">Transmembrane helix</keyword>
<proteinExistence type="predicted"/>
<organism evidence="2 3">
    <name type="scientific">Lojkania enalia</name>
    <dbReference type="NCBI Taxonomy" id="147567"/>
    <lineage>
        <taxon>Eukaryota</taxon>
        <taxon>Fungi</taxon>
        <taxon>Dikarya</taxon>
        <taxon>Ascomycota</taxon>
        <taxon>Pezizomycotina</taxon>
        <taxon>Dothideomycetes</taxon>
        <taxon>Pleosporomycetidae</taxon>
        <taxon>Pleosporales</taxon>
        <taxon>Pleosporales incertae sedis</taxon>
        <taxon>Lojkania</taxon>
    </lineage>
</organism>
<protein>
    <submittedName>
        <fullName evidence="2">Uncharacterized protein</fullName>
    </submittedName>
</protein>
<sequence>MPSNLAFIPSSPIPILPLLCTSLGNSNLFPTSVLSCIYALLFFDSIAFLLVTAPNPYTPFSFPSIGLIIVLPIATILALFTSLCFMLPSRPPSPVRSPAHPTFPHCNSLKPDHCPLLLSH</sequence>
<reference evidence="3" key="1">
    <citation type="journal article" date="2020" name="Stud. Mycol.">
        <title>101 Dothideomycetes genomes: A test case for predicting lifestyles and emergence of pathogens.</title>
        <authorList>
            <person name="Haridas S."/>
            <person name="Albert R."/>
            <person name="Binder M."/>
            <person name="Bloem J."/>
            <person name="LaButti K."/>
            <person name="Salamov A."/>
            <person name="Andreopoulos B."/>
            <person name="Baker S."/>
            <person name="Barry K."/>
            <person name="Bills G."/>
            <person name="Bluhm B."/>
            <person name="Cannon C."/>
            <person name="Castanera R."/>
            <person name="Culley D."/>
            <person name="Daum C."/>
            <person name="Ezra D."/>
            <person name="Gonzalez J."/>
            <person name="Henrissat B."/>
            <person name="Kuo A."/>
            <person name="Liang C."/>
            <person name="Lipzen A."/>
            <person name="Lutzoni F."/>
            <person name="Magnuson J."/>
            <person name="Mondo S."/>
            <person name="Nolan M."/>
            <person name="Ohm R."/>
            <person name="Pangilinan J."/>
            <person name="Park H.-J."/>
            <person name="Ramirez L."/>
            <person name="Alfaro M."/>
            <person name="Sun H."/>
            <person name="Tritt A."/>
            <person name="Yoshinaga Y."/>
            <person name="Zwiers L.-H."/>
            <person name="Turgeon B."/>
            <person name="Goodwin S."/>
            <person name="Spatafora J."/>
            <person name="Crous P."/>
            <person name="Grigoriev I."/>
        </authorList>
    </citation>
    <scope>NUCLEOTIDE SEQUENCE [LARGE SCALE GENOMIC DNA]</scope>
    <source>
        <strain evidence="3">CBS 304.66</strain>
    </source>
</reference>
<gene>
    <name evidence="2" type="ORF">CC78DRAFT_536316</name>
</gene>
<keyword evidence="1" id="KW-0472">Membrane</keyword>
<evidence type="ECO:0000313" key="2">
    <source>
        <dbReference type="EMBL" id="KAF2260555.1"/>
    </source>
</evidence>
<dbReference type="EMBL" id="ML986678">
    <property type="protein sequence ID" value="KAF2260555.1"/>
    <property type="molecule type" value="Genomic_DNA"/>
</dbReference>
<comment type="caution">
    <text evidence="2">The sequence shown here is derived from an EMBL/GenBank/DDBJ whole genome shotgun (WGS) entry which is preliminary data.</text>
</comment>
<feature type="transmembrane region" description="Helical" evidence="1">
    <location>
        <begin position="36"/>
        <end position="53"/>
    </location>
</feature>
<feature type="transmembrane region" description="Helical" evidence="1">
    <location>
        <begin position="65"/>
        <end position="87"/>
    </location>
</feature>
<dbReference type="AlphaFoldDB" id="A0A9P4K347"/>
<evidence type="ECO:0000313" key="3">
    <source>
        <dbReference type="Proteomes" id="UP000800093"/>
    </source>
</evidence>
<keyword evidence="3" id="KW-1185">Reference proteome</keyword>